<name>A0ABD1IX59_9TELE</name>
<feature type="compositionally biased region" description="Basic and acidic residues" evidence="1">
    <location>
        <begin position="131"/>
        <end position="156"/>
    </location>
</feature>
<evidence type="ECO:0000256" key="1">
    <source>
        <dbReference type="SAM" id="MobiDB-lite"/>
    </source>
</evidence>
<dbReference type="Proteomes" id="UP001591681">
    <property type="component" value="Unassembled WGS sequence"/>
</dbReference>
<comment type="caution">
    <text evidence="2">The sequence shown here is derived from an EMBL/GenBank/DDBJ whole genome shotgun (WGS) entry which is preliminary data.</text>
</comment>
<proteinExistence type="predicted"/>
<dbReference type="AlphaFoldDB" id="A0ABD1IX59"/>
<evidence type="ECO:0000313" key="3">
    <source>
        <dbReference type="Proteomes" id="UP001591681"/>
    </source>
</evidence>
<dbReference type="Gene3D" id="2.60.40.10">
    <property type="entry name" value="Immunoglobulins"/>
    <property type="match status" value="1"/>
</dbReference>
<reference evidence="2 3" key="1">
    <citation type="submission" date="2024-09" db="EMBL/GenBank/DDBJ databases">
        <title>A chromosome-level genome assembly of Gray's grenadier anchovy, Coilia grayii.</title>
        <authorList>
            <person name="Fu Z."/>
        </authorList>
    </citation>
    <scope>NUCLEOTIDE SEQUENCE [LARGE SCALE GENOMIC DNA]</scope>
    <source>
        <strain evidence="2">G4</strain>
        <tissue evidence="2">Muscle</tissue>
    </source>
</reference>
<keyword evidence="3" id="KW-1185">Reference proteome</keyword>
<feature type="compositionally biased region" description="Polar residues" evidence="1">
    <location>
        <begin position="71"/>
        <end position="84"/>
    </location>
</feature>
<feature type="region of interest" description="Disordered" evidence="1">
    <location>
        <begin position="71"/>
        <end position="156"/>
    </location>
</feature>
<protein>
    <submittedName>
        <fullName evidence="2">Uncharacterized protein</fullName>
    </submittedName>
</protein>
<dbReference type="EMBL" id="JBHFQA010000023">
    <property type="protein sequence ID" value="KAL2078516.1"/>
    <property type="molecule type" value="Genomic_DNA"/>
</dbReference>
<gene>
    <name evidence="2" type="ORF">ACEWY4_026201</name>
</gene>
<evidence type="ECO:0000313" key="2">
    <source>
        <dbReference type="EMBL" id="KAL2078516.1"/>
    </source>
</evidence>
<accession>A0ABD1IX59</accession>
<organism evidence="2 3">
    <name type="scientific">Coilia grayii</name>
    <name type="common">Gray's grenadier anchovy</name>
    <dbReference type="NCBI Taxonomy" id="363190"/>
    <lineage>
        <taxon>Eukaryota</taxon>
        <taxon>Metazoa</taxon>
        <taxon>Chordata</taxon>
        <taxon>Craniata</taxon>
        <taxon>Vertebrata</taxon>
        <taxon>Euteleostomi</taxon>
        <taxon>Actinopterygii</taxon>
        <taxon>Neopterygii</taxon>
        <taxon>Teleostei</taxon>
        <taxon>Clupei</taxon>
        <taxon>Clupeiformes</taxon>
        <taxon>Clupeoidei</taxon>
        <taxon>Engraulidae</taxon>
        <taxon>Coilinae</taxon>
        <taxon>Coilia</taxon>
    </lineage>
</organism>
<dbReference type="InterPro" id="IPR013783">
    <property type="entry name" value="Ig-like_fold"/>
</dbReference>
<sequence length="156" mass="17352">MVISLSRIHLSTESSQQAAMEPVTELVMAGCTYQYRNRRGTEGRGYVDRLSFLTGDLQRGDVSLRLSHVTCSDSDSGPSHSWTLQRRRDEKLPLRRVASADVTMVPNMMGQRTNETPPPRVQVSPQVEASPEGREGEQPGREAAEDTGRKTEEYCG</sequence>